<dbReference type="InterPro" id="IPR011990">
    <property type="entry name" value="TPR-like_helical_dom_sf"/>
</dbReference>
<reference evidence="5" key="1">
    <citation type="journal article" date="2019" name="Curr. Biol.">
        <title>Genome Sequence of Striga asiatica Provides Insight into the Evolution of Plant Parasitism.</title>
        <authorList>
            <person name="Yoshida S."/>
            <person name="Kim S."/>
            <person name="Wafula E.K."/>
            <person name="Tanskanen J."/>
            <person name="Kim Y.M."/>
            <person name="Honaas L."/>
            <person name="Yang Z."/>
            <person name="Spallek T."/>
            <person name="Conn C.E."/>
            <person name="Ichihashi Y."/>
            <person name="Cheong K."/>
            <person name="Cui S."/>
            <person name="Der J.P."/>
            <person name="Gundlach H."/>
            <person name="Jiao Y."/>
            <person name="Hori C."/>
            <person name="Ishida J.K."/>
            <person name="Kasahara H."/>
            <person name="Kiba T."/>
            <person name="Kim M.S."/>
            <person name="Koo N."/>
            <person name="Laohavisit A."/>
            <person name="Lee Y.H."/>
            <person name="Lumba S."/>
            <person name="McCourt P."/>
            <person name="Mortimer J.C."/>
            <person name="Mutuku J.M."/>
            <person name="Nomura T."/>
            <person name="Sasaki-Sekimoto Y."/>
            <person name="Seto Y."/>
            <person name="Wang Y."/>
            <person name="Wakatake T."/>
            <person name="Sakakibara H."/>
            <person name="Demura T."/>
            <person name="Yamaguchi S."/>
            <person name="Yoneyama K."/>
            <person name="Manabe R.I."/>
            <person name="Nelson D.C."/>
            <person name="Schulman A.H."/>
            <person name="Timko M.P."/>
            <person name="dePamphilis C.W."/>
            <person name="Choi D."/>
            <person name="Shirasu K."/>
        </authorList>
    </citation>
    <scope>NUCLEOTIDE SEQUENCE [LARGE SCALE GENOMIC DNA]</scope>
    <source>
        <strain evidence="5">cv. UVA1</strain>
    </source>
</reference>
<dbReference type="InterPro" id="IPR002885">
    <property type="entry name" value="PPR_rpt"/>
</dbReference>
<organism evidence="4 5">
    <name type="scientific">Striga asiatica</name>
    <name type="common">Asiatic witchweed</name>
    <name type="synonym">Buchnera asiatica</name>
    <dbReference type="NCBI Taxonomy" id="4170"/>
    <lineage>
        <taxon>Eukaryota</taxon>
        <taxon>Viridiplantae</taxon>
        <taxon>Streptophyta</taxon>
        <taxon>Embryophyta</taxon>
        <taxon>Tracheophyta</taxon>
        <taxon>Spermatophyta</taxon>
        <taxon>Magnoliopsida</taxon>
        <taxon>eudicotyledons</taxon>
        <taxon>Gunneridae</taxon>
        <taxon>Pentapetalae</taxon>
        <taxon>asterids</taxon>
        <taxon>lamiids</taxon>
        <taxon>Lamiales</taxon>
        <taxon>Orobanchaceae</taxon>
        <taxon>Buchnereae</taxon>
        <taxon>Striga</taxon>
    </lineage>
</organism>
<dbReference type="InterPro" id="IPR046960">
    <property type="entry name" value="PPR_At4g14850-like_plant"/>
</dbReference>
<dbReference type="PANTHER" id="PTHR47926:SF524">
    <property type="entry name" value="(WILD MALAYSIAN BANANA) HYPOTHETICAL PROTEIN"/>
    <property type="match status" value="1"/>
</dbReference>
<feature type="repeat" description="PPR" evidence="3">
    <location>
        <begin position="235"/>
        <end position="270"/>
    </location>
</feature>
<comment type="caution">
    <text evidence="4">The sequence shown here is derived from an EMBL/GenBank/DDBJ whole genome shotgun (WGS) entry which is preliminary data.</text>
</comment>
<comment type="similarity">
    <text evidence="2">Belongs to the PPR family. PCMP-E subfamily.</text>
</comment>
<dbReference type="AlphaFoldDB" id="A0A5A7RG17"/>
<dbReference type="Pfam" id="PF01535">
    <property type="entry name" value="PPR"/>
    <property type="match status" value="6"/>
</dbReference>
<protein>
    <submittedName>
        <fullName evidence="4">Pentatricopeptide repeat-containing protein</fullName>
    </submittedName>
</protein>
<sequence length="764" mass="84321">MIIRQLNIQHLPKNFLLRSKHPNSISCSFYHGHHLLDEIPDPPSITPFMLNLIHQNRQSEALSLFKRHITEIDESDIALAAKACIGRPKLGPQVHGFAIISGFTSYVSVCNSLMNMYCKSADFGTALRILEHAKNPDTVSYNTVLSGFENHINALVFAREMHSAEVPVDAVTCTTVLAHCTNGLEFGFGFQLHCLALKSGLKTETFVGNALVTLYSKCSMIADARLAFDEIPQKDLISWNAILSGYVQDGGHGLKALSGFLELVRRGLWPDHTSFTSVISACGHGRDLEFGKQAHAFSVKRGYGFHVSVCNVLMSMYSKCGNKEDARLVYKNIANPNVVSFTTMLSIDEEDAVNFFREMTRRQVHPNDVTFVGIVHAVTEHGMIRQGITVHGLCIKSNFLSETHVANSFITMYGKFKLMDECIKVFEEIGWLCREIVTWNAFISAYTHNGMYQEALHAFRLASNELLPNAYTFGSVLSAIASSESISLTQGQRCHGCIHKLGLDRDPVLSGALLDMYAKRGSIHESCKIFDELAQKSEVAWTAILSAHSRHGDHASVMECFEKMVLEGVRPDSITFLAVLTSCARNGTVDSGVAIFRSMATEHSVEPCAEHYSCVVDMLGRAGRLEEAEEFVGRIPGGPGVSVLQSLLGACRVYGNVEMGVRVSETLMGMEGGGSGSYVLMSNIFAEKGKWERAAKVRRMMREREVAKEVGFSWADVGGSGCLHGFSSGDKSHPLSHEICVMVELLGSEMKRRRETMMEDMIIV</sequence>
<dbReference type="Pfam" id="PF20431">
    <property type="entry name" value="E_motif"/>
    <property type="match status" value="1"/>
</dbReference>
<dbReference type="FunFam" id="1.25.40.10:FF:000205">
    <property type="entry name" value="Pentatricopeptide repeat-containing protein, mitochondrial"/>
    <property type="match status" value="1"/>
</dbReference>
<dbReference type="InterPro" id="IPR046848">
    <property type="entry name" value="E_motif"/>
</dbReference>
<name>A0A5A7RG17_STRAF</name>
<dbReference type="GO" id="GO:0003723">
    <property type="term" value="F:RNA binding"/>
    <property type="evidence" value="ECO:0007669"/>
    <property type="project" value="InterPro"/>
</dbReference>
<feature type="repeat" description="PPR" evidence="3">
    <location>
        <begin position="537"/>
        <end position="571"/>
    </location>
</feature>
<dbReference type="Proteomes" id="UP000325081">
    <property type="component" value="Unassembled WGS sequence"/>
</dbReference>
<evidence type="ECO:0000313" key="4">
    <source>
        <dbReference type="EMBL" id="GER56101.1"/>
    </source>
</evidence>
<keyword evidence="1" id="KW-0677">Repeat</keyword>
<dbReference type="GO" id="GO:0009451">
    <property type="term" value="P:RNA modification"/>
    <property type="evidence" value="ECO:0007669"/>
    <property type="project" value="InterPro"/>
</dbReference>
<dbReference type="EMBL" id="BKCP01012514">
    <property type="protein sequence ID" value="GER56101.1"/>
    <property type="molecule type" value="Genomic_DNA"/>
</dbReference>
<dbReference type="PROSITE" id="PS51375">
    <property type="entry name" value="PPR"/>
    <property type="match status" value="2"/>
</dbReference>
<accession>A0A5A7RG17</accession>
<evidence type="ECO:0000256" key="2">
    <source>
        <dbReference type="ARBA" id="ARBA00061659"/>
    </source>
</evidence>
<dbReference type="OrthoDB" id="185373at2759"/>
<keyword evidence="5" id="KW-1185">Reference proteome</keyword>
<proteinExistence type="inferred from homology"/>
<evidence type="ECO:0000256" key="1">
    <source>
        <dbReference type="ARBA" id="ARBA00022737"/>
    </source>
</evidence>
<evidence type="ECO:0000313" key="5">
    <source>
        <dbReference type="Proteomes" id="UP000325081"/>
    </source>
</evidence>
<dbReference type="Gene3D" id="1.25.40.10">
    <property type="entry name" value="Tetratricopeptide repeat domain"/>
    <property type="match status" value="5"/>
</dbReference>
<dbReference type="PANTHER" id="PTHR47926">
    <property type="entry name" value="PENTATRICOPEPTIDE REPEAT-CONTAINING PROTEIN"/>
    <property type="match status" value="1"/>
</dbReference>
<dbReference type="NCBIfam" id="TIGR00756">
    <property type="entry name" value="PPR"/>
    <property type="match status" value="2"/>
</dbReference>
<evidence type="ECO:0000256" key="3">
    <source>
        <dbReference type="PROSITE-ProRule" id="PRU00708"/>
    </source>
</evidence>
<gene>
    <name evidence="4" type="ORF">STAS_33813</name>
</gene>
<dbReference type="Pfam" id="PF13041">
    <property type="entry name" value="PPR_2"/>
    <property type="match status" value="1"/>
</dbReference>
<dbReference type="FunFam" id="1.25.40.10:FF:000573">
    <property type="entry name" value="Pentatricopeptide repeat-containing protein mitochondrial"/>
    <property type="match status" value="1"/>
</dbReference>
<dbReference type="GO" id="GO:0005739">
    <property type="term" value="C:mitochondrion"/>
    <property type="evidence" value="ECO:0007669"/>
    <property type="project" value="UniProtKB-ARBA"/>
</dbReference>